<evidence type="ECO:0000313" key="2">
    <source>
        <dbReference type="Proteomes" id="UP001304769"/>
    </source>
</evidence>
<organism evidence="1 2">
    <name type="scientific">Sinomonas terricola</name>
    <dbReference type="NCBI Taxonomy" id="3110330"/>
    <lineage>
        <taxon>Bacteria</taxon>
        <taxon>Bacillati</taxon>
        <taxon>Actinomycetota</taxon>
        <taxon>Actinomycetes</taxon>
        <taxon>Micrococcales</taxon>
        <taxon>Micrococcaceae</taxon>
        <taxon>Sinomonas</taxon>
    </lineage>
</organism>
<sequence length="98" mass="10710">MNAADVVSALCHAGNPTDPRLLLRYAEALDASQPIGPRTRLTEDQEDRALLALVRVDRPRATLEDLHQIPPLALSPYSQVLYDLAGEGLGPHDTKETK</sequence>
<comment type="caution">
    <text evidence="1">The sequence shown here is derived from an EMBL/GenBank/DDBJ whole genome shotgun (WGS) entry which is preliminary data.</text>
</comment>
<protein>
    <submittedName>
        <fullName evidence="1">Uncharacterized protein</fullName>
    </submittedName>
</protein>
<gene>
    <name evidence="1" type="ORF">SPF06_21435</name>
</gene>
<dbReference type="Proteomes" id="UP001304769">
    <property type="component" value="Unassembled WGS sequence"/>
</dbReference>
<evidence type="ECO:0000313" key="1">
    <source>
        <dbReference type="EMBL" id="MEA5457288.1"/>
    </source>
</evidence>
<accession>A0ABU5TC87</accession>
<dbReference type="EMBL" id="JAYGGQ010000026">
    <property type="protein sequence ID" value="MEA5457288.1"/>
    <property type="molecule type" value="Genomic_DNA"/>
</dbReference>
<proteinExistence type="predicted"/>
<reference evidence="1 2" key="1">
    <citation type="submission" date="2023-12" db="EMBL/GenBank/DDBJ databases">
        <title>Sinomonas terricola sp. nov, isolated from litchi orchard soil in Guangdong, PR China.</title>
        <authorList>
            <person name="Jiaxin W."/>
            <person name="Yang Z."/>
            <person name="Honghui Z."/>
        </authorList>
    </citation>
    <scope>NUCLEOTIDE SEQUENCE [LARGE SCALE GENOMIC DNA]</scope>
    <source>
        <strain evidence="1 2">JGH33</strain>
    </source>
</reference>
<dbReference type="RefSeq" id="WP_323281200.1">
    <property type="nucleotide sequence ID" value="NZ_JAYGGQ010000026.1"/>
</dbReference>
<name>A0ABU5TC87_9MICC</name>
<keyword evidence="2" id="KW-1185">Reference proteome</keyword>